<evidence type="ECO:0000313" key="2">
    <source>
        <dbReference type="Proteomes" id="UP000316639"/>
    </source>
</evidence>
<dbReference type="EMBL" id="VOBR01000026">
    <property type="protein sequence ID" value="TWP47362.1"/>
    <property type="molecule type" value="Genomic_DNA"/>
</dbReference>
<organism evidence="1 2">
    <name type="scientific">Lentzea tibetensis</name>
    <dbReference type="NCBI Taxonomy" id="2591470"/>
    <lineage>
        <taxon>Bacteria</taxon>
        <taxon>Bacillati</taxon>
        <taxon>Actinomycetota</taxon>
        <taxon>Actinomycetes</taxon>
        <taxon>Pseudonocardiales</taxon>
        <taxon>Pseudonocardiaceae</taxon>
        <taxon>Lentzea</taxon>
    </lineage>
</organism>
<keyword evidence="2" id="KW-1185">Reference proteome</keyword>
<dbReference type="RefSeq" id="WP_146357750.1">
    <property type="nucleotide sequence ID" value="NZ_VOBR01000026.1"/>
</dbReference>
<proteinExistence type="predicted"/>
<dbReference type="AlphaFoldDB" id="A0A563EKG4"/>
<accession>A0A563EKG4</accession>
<evidence type="ECO:0000313" key="1">
    <source>
        <dbReference type="EMBL" id="TWP47362.1"/>
    </source>
</evidence>
<dbReference type="OrthoDB" id="3699690at2"/>
<dbReference type="Proteomes" id="UP000316639">
    <property type="component" value="Unassembled WGS sequence"/>
</dbReference>
<comment type="caution">
    <text evidence="1">The sequence shown here is derived from an EMBL/GenBank/DDBJ whole genome shotgun (WGS) entry which is preliminary data.</text>
</comment>
<sequence>MDQVWIRLNNGWAPTADGGYGFGWALWQPKYNATHWPHDDLETGFAYYVCERNKPGGRVVTARATVEDAVPPTEVASPEEAYRLVAEHLFDGKFSIRREEWHAHHYNLAKANSPWPQLVTAWRSTIEPVGPYALKCLDRFPRTGWLRTEEIAM</sequence>
<reference evidence="1 2" key="1">
    <citation type="submission" date="2019-07" db="EMBL/GenBank/DDBJ databases">
        <title>Lentzea xizangensis sp. nov., isolated from Qinghai-Tibetan Plateau Soils.</title>
        <authorList>
            <person name="Huang J."/>
        </authorList>
    </citation>
    <scope>NUCLEOTIDE SEQUENCE [LARGE SCALE GENOMIC DNA]</scope>
    <source>
        <strain evidence="1 2">FXJ1.1311</strain>
    </source>
</reference>
<name>A0A563EKG4_9PSEU</name>
<protein>
    <submittedName>
        <fullName evidence="1">Uncharacterized protein</fullName>
    </submittedName>
</protein>
<gene>
    <name evidence="1" type="ORF">FKR81_32105</name>
</gene>